<protein>
    <submittedName>
        <fullName evidence="2">Uncharacterized protein</fullName>
    </submittedName>
</protein>
<comment type="caution">
    <text evidence="2">The sequence shown here is derived from an EMBL/GenBank/DDBJ whole genome shotgun (WGS) entry which is preliminary data.</text>
</comment>
<evidence type="ECO:0000256" key="1">
    <source>
        <dbReference type="SAM" id="MobiDB-lite"/>
    </source>
</evidence>
<feature type="non-terminal residue" evidence="2">
    <location>
        <position position="1"/>
    </location>
</feature>
<sequence>QKDEGLLSQSVFILQNQDKRAFALCSYARFLSRELALGTSAVPLADVPPSKQTPPESVLEQDRALQEASPAPPLGARSVILTVRFPLNE</sequence>
<gene>
    <name evidence="2" type="ORF">JTE90_023058</name>
</gene>
<evidence type="ECO:0000313" key="3">
    <source>
        <dbReference type="Proteomes" id="UP000827092"/>
    </source>
</evidence>
<dbReference type="AlphaFoldDB" id="A0AAV6TIZ4"/>
<proteinExistence type="predicted"/>
<dbReference type="EMBL" id="JAFNEN010003530">
    <property type="protein sequence ID" value="KAG8171804.1"/>
    <property type="molecule type" value="Genomic_DNA"/>
</dbReference>
<accession>A0AAV6TIZ4</accession>
<reference evidence="2 3" key="1">
    <citation type="journal article" date="2022" name="Nat. Ecol. Evol.">
        <title>A masculinizing supergene underlies an exaggerated male reproductive morph in a spider.</title>
        <authorList>
            <person name="Hendrickx F."/>
            <person name="De Corte Z."/>
            <person name="Sonet G."/>
            <person name="Van Belleghem S.M."/>
            <person name="Kostlbacher S."/>
            <person name="Vangestel C."/>
        </authorList>
    </citation>
    <scope>NUCLEOTIDE SEQUENCE [LARGE SCALE GENOMIC DNA]</scope>
    <source>
        <strain evidence="2">W744_W776</strain>
    </source>
</reference>
<dbReference type="Proteomes" id="UP000827092">
    <property type="component" value="Unassembled WGS sequence"/>
</dbReference>
<keyword evidence="3" id="KW-1185">Reference proteome</keyword>
<evidence type="ECO:0000313" key="2">
    <source>
        <dbReference type="EMBL" id="KAG8171804.1"/>
    </source>
</evidence>
<name>A0AAV6TIZ4_9ARAC</name>
<feature type="region of interest" description="Disordered" evidence="1">
    <location>
        <begin position="44"/>
        <end position="71"/>
    </location>
</feature>
<organism evidence="2 3">
    <name type="scientific">Oedothorax gibbosus</name>
    <dbReference type="NCBI Taxonomy" id="931172"/>
    <lineage>
        <taxon>Eukaryota</taxon>
        <taxon>Metazoa</taxon>
        <taxon>Ecdysozoa</taxon>
        <taxon>Arthropoda</taxon>
        <taxon>Chelicerata</taxon>
        <taxon>Arachnida</taxon>
        <taxon>Araneae</taxon>
        <taxon>Araneomorphae</taxon>
        <taxon>Entelegynae</taxon>
        <taxon>Araneoidea</taxon>
        <taxon>Linyphiidae</taxon>
        <taxon>Erigoninae</taxon>
        <taxon>Oedothorax</taxon>
    </lineage>
</organism>